<protein>
    <recommendedName>
        <fullName evidence="2">Bet v I/Major latex protein domain-containing protein</fullName>
    </recommendedName>
</protein>
<proteinExistence type="inferred from homology"/>
<dbReference type="EMBL" id="OZ021737">
    <property type="protein sequence ID" value="CAK9317972.1"/>
    <property type="molecule type" value="Genomic_DNA"/>
</dbReference>
<accession>A0ABP0YBX6</accession>
<dbReference type="SMART" id="SM01037">
    <property type="entry name" value="Bet_v_1"/>
    <property type="match status" value="1"/>
</dbReference>
<evidence type="ECO:0000256" key="1">
    <source>
        <dbReference type="ARBA" id="ARBA00038242"/>
    </source>
</evidence>
<evidence type="ECO:0000313" key="4">
    <source>
        <dbReference type="Proteomes" id="UP001642487"/>
    </source>
</evidence>
<reference evidence="3 4" key="1">
    <citation type="submission" date="2024-03" db="EMBL/GenBank/DDBJ databases">
        <authorList>
            <person name="Gkanogiannis A."/>
            <person name="Becerra Lopez-Lavalle L."/>
        </authorList>
    </citation>
    <scope>NUCLEOTIDE SEQUENCE [LARGE SCALE GENOMIC DNA]</scope>
</reference>
<dbReference type="Pfam" id="PF00407">
    <property type="entry name" value="Bet_v_1"/>
    <property type="match status" value="1"/>
</dbReference>
<feature type="domain" description="Bet v I/Major latex protein" evidence="2">
    <location>
        <begin position="2"/>
        <end position="151"/>
    </location>
</feature>
<gene>
    <name evidence="3" type="ORF">CITCOLO1_LOCUS9925</name>
</gene>
<dbReference type="InterPro" id="IPR052006">
    <property type="entry name" value="MLP-like"/>
</dbReference>
<evidence type="ECO:0000313" key="3">
    <source>
        <dbReference type="EMBL" id="CAK9317972.1"/>
    </source>
</evidence>
<keyword evidence="4" id="KW-1185">Reference proteome</keyword>
<dbReference type="PANTHER" id="PTHR31338">
    <property type="entry name" value="POLYKETIDE CYCLASE/DEHYDRASE AND LIPID TRANSPORT SUPERFAMILY PROTEIN"/>
    <property type="match status" value="1"/>
</dbReference>
<dbReference type="PANTHER" id="PTHR31338:SF16">
    <property type="entry name" value="POLYKETIDE CYCLASE_DEHYDRASE AND LIPID TRANSPORT SUPERFAMILY PROTEIN"/>
    <property type="match status" value="1"/>
</dbReference>
<dbReference type="InterPro" id="IPR023393">
    <property type="entry name" value="START-like_dom_sf"/>
</dbReference>
<dbReference type="Gene3D" id="3.30.530.20">
    <property type="match status" value="1"/>
</dbReference>
<dbReference type="Proteomes" id="UP001642487">
    <property type="component" value="Chromosome 3"/>
</dbReference>
<comment type="similarity">
    <text evidence="1">Belongs to the MLP family.</text>
</comment>
<dbReference type="InterPro" id="IPR000916">
    <property type="entry name" value="Bet_v_I/MLP"/>
</dbReference>
<sequence length="152" mass="17490">MDQISKISEQLQLKCSGEKFYELFKNKMECLLKCSPKTFNCIKLWREMVLLMASWSTVNMTLVSHKKAKQKLHMDDSNETIILEFIDGDLLRDFEKLQVKGQITDGGTNGNSSVKWSVEFVMAKEDVAPPYNYLQFAHEATKGIEAHYLCNN</sequence>
<organism evidence="3 4">
    <name type="scientific">Citrullus colocynthis</name>
    <name type="common">colocynth</name>
    <dbReference type="NCBI Taxonomy" id="252529"/>
    <lineage>
        <taxon>Eukaryota</taxon>
        <taxon>Viridiplantae</taxon>
        <taxon>Streptophyta</taxon>
        <taxon>Embryophyta</taxon>
        <taxon>Tracheophyta</taxon>
        <taxon>Spermatophyta</taxon>
        <taxon>Magnoliopsida</taxon>
        <taxon>eudicotyledons</taxon>
        <taxon>Gunneridae</taxon>
        <taxon>Pentapetalae</taxon>
        <taxon>rosids</taxon>
        <taxon>fabids</taxon>
        <taxon>Cucurbitales</taxon>
        <taxon>Cucurbitaceae</taxon>
        <taxon>Benincaseae</taxon>
        <taxon>Citrullus</taxon>
    </lineage>
</organism>
<evidence type="ECO:0000259" key="2">
    <source>
        <dbReference type="SMART" id="SM01037"/>
    </source>
</evidence>
<dbReference type="SUPFAM" id="SSF55961">
    <property type="entry name" value="Bet v1-like"/>
    <property type="match status" value="1"/>
</dbReference>
<name>A0ABP0YBX6_9ROSI</name>